<name>A0A6T0W0W5_9DINO</name>
<dbReference type="EMBL" id="HBNR01019269">
    <property type="protein sequence ID" value="CAE4573158.1"/>
    <property type="molecule type" value="Transcribed_RNA"/>
</dbReference>
<evidence type="ECO:0000256" key="1">
    <source>
        <dbReference type="SAM" id="MobiDB-lite"/>
    </source>
</evidence>
<organism evidence="3">
    <name type="scientific">Alexandrium monilatum</name>
    <dbReference type="NCBI Taxonomy" id="311494"/>
    <lineage>
        <taxon>Eukaryota</taxon>
        <taxon>Sar</taxon>
        <taxon>Alveolata</taxon>
        <taxon>Dinophyceae</taxon>
        <taxon>Gonyaulacales</taxon>
        <taxon>Pyrocystaceae</taxon>
        <taxon>Alexandrium</taxon>
    </lineage>
</organism>
<evidence type="ECO:0000313" key="3">
    <source>
        <dbReference type="EMBL" id="CAE4573156.1"/>
    </source>
</evidence>
<evidence type="ECO:0000256" key="2">
    <source>
        <dbReference type="SAM" id="Phobius"/>
    </source>
</evidence>
<proteinExistence type="predicted"/>
<dbReference type="AlphaFoldDB" id="A0A6T0W0W5"/>
<feature type="compositionally biased region" description="Acidic residues" evidence="1">
    <location>
        <begin position="102"/>
        <end position="111"/>
    </location>
</feature>
<keyword evidence="2" id="KW-1133">Transmembrane helix</keyword>
<feature type="region of interest" description="Disordered" evidence="1">
    <location>
        <begin position="95"/>
        <end position="145"/>
    </location>
</feature>
<sequence length="145" mass="15280">MVCAEDALKHAHVVKTAFVVIVLLAMPVLWLASRLPHVFANSQTGHADSEGEKLLLSAPDAKTGPLDTQVAKPGLSCSRLLRIGKEAWHRLAEGKCLREATEGEQQEEAEEGGGGMQEDISPVDSQSSGPGAEEPKPVAGYGSVV</sequence>
<protein>
    <submittedName>
        <fullName evidence="3">Uncharacterized protein</fullName>
    </submittedName>
</protein>
<keyword evidence="2" id="KW-0472">Membrane</keyword>
<reference evidence="3" key="1">
    <citation type="submission" date="2021-01" db="EMBL/GenBank/DDBJ databases">
        <authorList>
            <person name="Corre E."/>
            <person name="Pelletier E."/>
            <person name="Niang G."/>
            <person name="Scheremetjew M."/>
            <person name="Finn R."/>
            <person name="Kale V."/>
            <person name="Holt S."/>
            <person name="Cochrane G."/>
            <person name="Meng A."/>
            <person name="Brown T."/>
            <person name="Cohen L."/>
        </authorList>
    </citation>
    <scope>NUCLEOTIDE SEQUENCE</scope>
    <source>
        <strain evidence="3">CCMP3105</strain>
    </source>
</reference>
<gene>
    <name evidence="3" type="ORF">AMON00008_LOCUS12775</name>
    <name evidence="4" type="ORF">AMON00008_LOCUS12777</name>
</gene>
<feature type="transmembrane region" description="Helical" evidence="2">
    <location>
        <begin position="12"/>
        <end position="32"/>
    </location>
</feature>
<dbReference type="EMBL" id="HBNR01019267">
    <property type="protein sequence ID" value="CAE4573156.1"/>
    <property type="molecule type" value="Transcribed_RNA"/>
</dbReference>
<evidence type="ECO:0000313" key="4">
    <source>
        <dbReference type="EMBL" id="CAE4573158.1"/>
    </source>
</evidence>
<accession>A0A6T0W0W5</accession>
<keyword evidence="2" id="KW-0812">Transmembrane</keyword>